<organism evidence="3">
    <name type="scientific">uncultured Phycisphaerae bacterium</name>
    <dbReference type="NCBI Taxonomy" id="904963"/>
    <lineage>
        <taxon>Bacteria</taxon>
        <taxon>Pseudomonadati</taxon>
        <taxon>Planctomycetota</taxon>
        <taxon>Phycisphaerae</taxon>
        <taxon>environmental samples</taxon>
    </lineage>
</organism>
<evidence type="ECO:0000313" key="3">
    <source>
        <dbReference type="EMBL" id="CAA9390794.1"/>
    </source>
</evidence>
<dbReference type="PROSITE" id="PS51257">
    <property type="entry name" value="PROKAR_LIPOPROTEIN"/>
    <property type="match status" value="1"/>
</dbReference>
<gene>
    <name evidence="3" type="ORF">AVDCRST_MAG64-1190</name>
</gene>
<accession>A0A6J4NKF3</accession>
<feature type="region of interest" description="Disordered" evidence="1">
    <location>
        <begin position="27"/>
        <end position="62"/>
    </location>
</feature>
<proteinExistence type="predicted"/>
<evidence type="ECO:0000256" key="1">
    <source>
        <dbReference type="SAM" id="MobiDB-lite"/>
    </source>
</evidence>
<name>A0A6J4NKF3_9BACT</name>
<sequence length="483" mass="50733">MPVTKPAAVLVLSLASCLAALAPHGAAATPAQDAPPGPAAADAKAGEAAKAADPAANDAGDEEIESEVRASLAGLAGDDSKQRQRAEDAIVELGEPARAVVQRLLATPAADDLEVRTRLESAVARIDANRLTGPSFVTLRLKDATPAEAFSELSKQAFAAVRPLPDDLWQQGNWPAVTLDLRRQPFWVAVQELSAAAGVGLQPSNDGLRLVRGPGQLGGPSVVRGAFLVVATQVNRSQTIMLGNNPGQAARPPLVRAWSNEFGVHLLVLPEPKLSVIRVNSGVRLEQAVDDKGNDLALPANARGNSYASGMGGAWSIYARLNYPAENAGARIARLAGTATFVVQTKSEKIEIPAPLTLRDAFRVVGGSRVTFHSMSRANDRIELKVSLAPDGNAAGADGARGVSSLFQSVQSRLRVLDAAGRPLDRRGFSSEGTGREMRFTLHFAAPPAGAPGAGDPSQLVWDVPTEWKDVDVPFEFKDLPMP</sequence>
<reference evidence="3" key="1">
    <citation type="submission" date="2020-02" db="EMBL/GenBank/DDBJ databases">
        <authorList>
            <person name="Meier V. D."/>
        </authorList>
    </citation>
    <scope>NUCLEOTIDE SEQUENCE</scope>
    <source>
        <strain evidence="3">AVDCRST_MAG64</strain>
    </source>
</reference>
<feature type="compositionally biased region" description="Low complexity" evidence="1">
    <location>
        <begin position="39"/>
        <end position="58"/>
    </location>
</feature>
<feature type="chain" id="PRO_5026826595" evidence="2">
    <location>
        <begin position="23"/>
        <end position="483"/>
    </location>
</feature>
<feature type="signal peptide" evidence="2">
    <location>
        <begin position="1"/>
        <end position="22"/>
    </location>
</feature>
<keyword evidence="2" id="KW-0732">Signal</keyword>
<protein>
    <submittedName>
        <fullName evidence="3">Uncharacterized protein</fullName>
    </submittedName>
</protein>
<evidence type="ECO:0000256" key="2">
    <source>
        <dbReference type="SAM" id="SignalP"/>
    </source>
</evidence>
<dbReference type="AlphaFoldDB" id="A0A6J4NKF3"/>
<dbReference type="EMBL" id="CADCUQ010000272">
    <property type="protein sequence ID" value="CAA9390794.1"/>
    <property type="molecule type" value="Genomic_DNA"/>
</dbReference>